<dbReference type="AlphaFoldDB" id="A0A6A3BF30"/>
<evidence type="ECO:0000256" key="1">
    <source>
        <dbReference type="SAM" id="MobiDB-lite"/>
    </source>
</evidence>
<dbReference type="Pfam" id="PF14389">
    <property type="entry name" value="Lzipper-MIP1"/>
    <property type="match status" value="1"/>
</dbReference>
<evidence type="ECO:0000259" key="2">
    <source>
        <dbReference type="Pfam" id="PF14389"/>
    </source>
</evidence>
<evidence type="ECO:0000313" key="4">
    <source>
        <dbReference type="Proteomes" id="UP000436088"/>
    </source>
</evidence>
<feature type="compositionally biased region" description="Polar residues" evidence="1">
    <location>
        <begin position="16"/>
        <end position="27"/>
    </location>
</feature>
<feature type="compositionally biased region" description="Basic and acidic residues" evidence="1">
    <location>
        <begin position="1"/>
        <end position="12"/>
    </location>
</feature>
<protein>
    <recommendedName>
        <fullName evidence="2">Ternary complex factor MIP1 leucine-zipper domain-containing protein</fullName>
    </recommendedName>
</protein>
<comment type="caution">
    <text evidence="3">The sequence shown here is derived from an EMBL/GenBank/DDBJ whole genome shotgun (WGS) entry which is preliminary data.</text>
</comment>
<feature type="region of interest" description="Disordered" evidence="1">
    <location>
        <begin position="1"/>
        <end position="27"/>
    </location>
</feature>
<sequence length="74" mass="8543">MMDMEHMKDSVKTQKKQSSAPSTEVQKSLKQEILQLEKILQDQFEVRRALEIALSYRTSSLEDINETSVSITKI</sequence>
<accession>A0A6A3BF30</accession>
<reference evidence="3" key="1">
    <citation type="submission" date="2019-09" db="EMBL/GenBank/DDBJ databases">
        <title>Draft genome information of white flower Hibiscus syriacus.</title>
        <authorList>
            <person name="Kim Y.-M."/>
        </authorList>
    </citation>
    <scope>NUCLEOTIDE SEQUENCE [LARGE SCALE GENOMIC DNA]</scope>
    <source>
        <strain evidence="3">YM2019G1</strain>
    </source>
</reference>
<dbReference type="Proteomes" id="UP000436088">
    <property type="component" value="Unassembled WGS sequence"/>
</dbReference>
<keyword evidence="4" id="KW-1185">Reference proteome</keyword>
<dbReference type="EMBL" id="VEPZ02000857">
    <property type="protein sequence ID" value="KAE8715700.1"/>
    <property type="molecule type" value="Genomic_DNA"/>
</dbReference>
<gene>
    <name evidence="3" type="ORF">F3Y22_tig00110160pilonHSYRG00155</name>
</gene>
<dbReference type="InterPro" id="IPR025757">
    <property type="entry name" value="MIP1_Leuzipper"/>
</dbReference>
<feature type="domain" description="Ternary complex factor MIP1 leucine-zipper" evidence="2">
    <location>
        <begin position="23"/>
        <end position="61"/>
    </location>
</feature>
<name>A0A6A3BF30_HIBSY</name>
<evidence type="ECO:0000313" key="3">
    <source>
        <dbReference type="EMBL" id="KAE8715700.1"/>
    </source>
</evidence>
<organism evidence="3 4">
    <name type="scientific">Hibiscus syriacus</name>
    <name type="common">Rose of Sharon</name>
    <dbReference type="NCBI Taxonomy" id="106335"/>
    <lineage>
        <taxon>Eukaryota</taxon>
        <taxon>Viridiplantae</taxon>
        <taxon>Streptophyta</taxon>
        <taxon>Embryophyta</taxon>
        <taxon>Tracheophyta</taxon>
        <taxon>Spermatophyta</taxon>
        <taxon>Magnoliopsida</taxon>
        <taxon>eudicotyledons</taxon>
        <taxon>Gunneridae</taxon>
        <taxon>Pentapetalae</taxon>
        <taxon>rosids</taxon>
        <taxon>malvids</taxon>
        <taxon>Malvales</taxon>
        <taxon>Malvaceae</taxon>
        <taxon>Malvoideae</taxon>
        <taxon>Hibiscus</taxon>
    </lineage>
</organism>
<proteinExistence type="predicted"/>